<dbReference type="GO" id="GO:0000398">
    <property type="term" value="P:mRNA splicing, via spliceosome"/>
    <property type="evidence" value="ECO:0007669"/>
    <property type="project" value="TreeGrafter"/>
</dbReference>
<dbReference type="GO" id="GO:0005524">
    <property type="term" value="F:ATP binding"/>
    <property type="evidence" value="ECO:0007669"/>
    <property type="project" value="UniProtKB-KW"/>
</dbReference>
<dbReference type="CDD" id="cd11623">
    <property type="entry name" value="HR1_PKN_2"/>
    <property type="match status" value="1"/>
</dbReference>
<evidence type="ECO:0000256" key="7">
    <source>
        <dbReference type="ARBA" id="ARBA00022777"/>
    </source>
</evidence>
<evidence type="ECO:0000313" key="16">
    <source>
        <dbReference type="EMBL" id="CRL02907.1"/>
    </source>
</evidence>
<evidence type="ECO:0000256" key="6">
    <source>
        <dbReference type="ARBA" id="ARBA00022741"/>
    </source>
</evidence>
<protein>
    <submittedName>
        <fullName evidence="16">CLUMA_CG015800, isoform A</fullName>
    </submittedName>
</protein>
<dbReference type="InterPro" id="IPR017892">
    <property type="entry name" value="Pkinase_C"/>
</dbReference>
<dbReference type="InterPro" id="IPR040194">
    <property type="entry name" value="Cwf19-like"/>
</dbReference>
<dbReference type="Proteomes" id="UP000183832">
    <property type="component" value="Unassembled WGS sequence"/>
</dbReference>
<dbReference type="CDD" id="cd07380">
    <property type="entry name" value="MPP_CWF19_N"/>
    <property type="match status" value="1"/>
</dbReference>
<dbReference type="SUPFAM" id="SSF49562">
    <property type="entry name" value="C2 domain (Calcium/lipid-binding domain, CaLB)"/>
    <property type="match status" value="1"/>
</dbReference>
<dbReference type="SMART" id="SM00133">
    <property type="entry name" value="S_TK_X"/>
    <property type="match status" value="1"/>
</dbReference>
<dbReference type="Gene3D" id="1.10.287.160">
    <property type="entry name" value="HR1 repeat"/>
    <property type="match status" value="3"/>
</dbReference>
<feature type="domain" description="AGC-kinase C-terminal" evidence="14">
    <location>
        <begin position="1401"/>
        <end position="1473"/>
    </location>
</feature>
<evidence type="ECO:0000256" key="13">
    <source>
        <dbReference type="SAM" id="MobiDB-lite"/>
    </source>
</evidence>
<feature type="region of interest" description="Disordered" evidence="13">
    <location>
        <begin position="395"/>
        <end position="435"/>
    </location>
</feature>
<feature type="coiled-coil region" evidence="12">
    <location>
        <begin position="237"/>
        <end position="290"/>
    </location>
</feature>
<dbReference type="Pfam" id="PF04677">
    <property type="entry name" value="CwfJ_C_1"/>
    <property type="match status" value="1"/>
</dbReference>
<keyword evidence="17" id="KW-1185">Reference proteome</keyword>
<dbReference type="PROSITE" id="PS51860">
    <property type="entry name" value="REM_1"/>
    <property type="match status" value="3"/>
</dbReference>
<dbReference type="InterPro" id="IPR035892">
    <property type="entry name" value="C2_domain_sf"/>
</dbReference>
<evidence type="ECO:0000256" key="9">
    <source>
        <dbReference type="ARBA" id="ARBA00023054"/>
    </source>
</evidence>
<evidence type="ECO:0000259" key="15">
    <source>
        <dbReference type="PROSITE" id="PS51860"/>
    </source>
</evidence>
<dbReference type="SMART" id="SM00239">
    <property type="entry name" value="C2"/>
    <property type="match status" value="1"/>
</dbReference>
<dbReference type="Gene3D" id="3.30.200.20">
    <property type="entry name" value="Phosphorylase Kinase, domain 1"/>
    <property type="match status" value="1"/>
</dbReference>
<dbReference type="PANTHER" id="PTHR12072">
    <property type="entry name" value="CWF19, CELL CYCLE CONTROL PROTEIN"/>
    <property type="match status" value="1"/>
</dbReference>
<reference evidence="16 17" key="1">
    <citation type="submission" date="2015-04" db="EMBL/GenBank/DDBJ databases">
        <authorList>
            <person name="Syromyatnikov M.Y."/>
            <person name="Popov V.N."/>
        </authorList>
    </citation>
    <scope>NUCLEOTIDE SEQUENCE [LARGE SCALE GENOMIC DNA]</scope>
</reference>
<evidence type="ECO:0000256" key="12">
    <source>
        <dbReference type="SAM" id="Coils"/>
    </source>
</evidence>
<feature type="coiled-coil region" evidence="12">
    <location>
        <begin position="135"/>
        <end position="162"/>
    </location>
</feature>
<dbReference type="Gene3D" id="1.10.510.10">
    <property type="entry name" value="Transferase(Phosphotransferase) domain 1"/>
    <property type="match status" value="1"/>
</dbReference>
<evidence type="ECO:0000256" key="4">
    <source>
        <dbReference type="ARBA" id="ARBA00022679"/>
    </source>
</evidence>
<keyword evidence="3" id="KW-0723">Serine/threonine-protein kinase</keyword>
<comment type="similarity">
    <text evidence="2">Belongs to the CWF19 family.</text>
</comment>
<dbReference type="GO" id="GO:0031267">
    <property type="term" value="F:small GTPase binding"/>
    <property type="evidence" value="ECO:0007669"/>
    <property type="project" value="InterPro"/>
</dbReference>
<dbReference type="EMBL" id="CVRI01000058">
    <property type="protein sequence ID" value="CRL02907.1"/>
    <property type="molecule type" value="Genomic_DNA"/>
</dbReference>
<feature type="region of interest" description="Disordered" evidence="13">
    <location>
        <begin position="879"/>
        <end position="899"/>
    </location>
</feature>
<dbReference type="InterPro" id="IPR006767">
    <property type="entry name" value="Cwf19-like_C_dom-2"/>
</dbReference>
<dbReference type="Pfam" id="PF04676">
    <property type="entry name" value="CwfJ_C_2"/>
    <property type="match status" value="1"/>
</dbReference>
<dbReference type="Pfam" id="PF02185">
    <property type="entry name" value="HR1"/>
    <property type="match status" value="2"/>
</dbReference>
<feature type="domain" description="REM-1" evidence="15">
    <location>
        <begin position="83"/>
        <end position="158"/>
    </location>
</feature>
<dbReference type="InterPro" id="IPR036265">
    <property type="entry name" value="HIT-like_sf"/>
</dbReference>
<dbReference type="Gene3D" id="3.30.428.10">
    <property type="entry name" value="HIT-like"/>
    <property type="match status" value="1"/>
</dbReference>
<dbReference type="GO" id="GO:0004674">
    <property type="term" value="F:protein serine/threonine kinase activity"/>
    <property type="evidence" value="ECO:0007669"/>
    <property type="project" value="UniProtKB-KW"/>
</dbReference>
<keyword evidence="10" id="KW-0539">Nucleus</keyword>
<evidence type="ECO:0000256" key="2">
    <source>
        <dbReference type="ARBA" id="ARBA00006795"/>
    </source>
</evidence>
<evidence type="ECO:0000256" key="11">
    <source>
        <dbReference type="PROSITE-ProRule" id="PRU01207"/>
    </source>
</evidence>
<gene>
    <name evidence="16" type="ORF">CLUMA_CG015800</name>
</gene>
<name>A0A1J1IRQ2_9DIPT</name>
<dbReference type="InterPro" id="IPR006768">
    <property type="entry name" value="Cwf19-like_C_dom-1"/>
</dbReference>
<dbReference type="SUPFAM" id="SSF54197">
    <property type="entry name" value="HIT-like"/>
    <property type="match status" value="1"/>
</dbReference>
<dbReference type="Pfam" id="PF00433">
    <property type="entry name" value="Pkinase_C"/>
    <property type="match status" value="1"/>
</dbReference>
<feature type="compositionally biased region" description="Basic and acidic residues" evidence="13">
    <location>
        <begin position="525"/>
        <end position="550"/>
    </location>
</feature>
<dbReference type="SUPFAM" id="SSF56112">
    <property type="entry name" value="Protein kinase-like (PK-like)"/>
    <property type="match status" value="1"/>
</dbReference>
<organism evidence="16 17">
    <name type="scientific">Clunio marinus</name>
    <dbReference type="NCBI Taxonomy" id="568069"/>
    <lineage>
        <taxon>Eukaryota</taxon>
        <taxon>Metazoa</taxon>
        <taxon>Ecdysozoa</taxon>
        <taxon>Arthropoda</taxon>
        <taxon>Hexapoda</taxon>
        <taxon>Insecta</taxon>
        <taxon>Pterygota</taxon>
        <taxon>Neoptera</taxon>
        <taxon>Endopterygota</taxon>
        <taxon>Diptera</taxon>
        <taxon>Nematocera</taxon>
        <taxon>Chironomoidea</taxon>
        <taxon>Chironomidae</taxon>
        <taxon>Clunio</taxon>
    </lineage>
</organism>
<feature type="domain" description="REM-1" evidence="15">
    <location>
        <begin position="179"/>
        <end position="260"/>
    </location>
</feature>
<dbReference type="InterPro" id="IPR011072">
    <property type="entry name" value="HR1_rho-bd"/>
</dbReference>
<evidence type="ECO:0000256" key="8">
    <source>
        <dbReference type="ARBA" id="ARBA00022840"/>
    </source>
</evidence>
<keyword evidence="6" id="KW-0547">Nucleotide-binding</keyword>
<dbReference type="STRING" id="568069.A0A1J1IRQ2"/>
<keyword evidence="4" id="KW-0808">Transferase</keyword>
<feature type="region of interest" description="Disordered" evidence="13">
    <location>
        <begin position="512"/>
        <end position="584"/>
    </location>
</feature>
<feature type="domain" description="REM-1" evidence="15">
    <location>
        <begin position="269"/>
        <end position="349"/>
    </location>
</feature>
<dbReference type="PANTHER" id="PTHR12072:SF4">
    <property type="entry name" value="CWF19-LIKE PROTEIN 1"/>
    <property type="match status" value="1"/>
</dbReference>
<dbReference type="GO" id="GO:0007165">
    <property type="term" value="P:signal transduction"/>
    <property type="evidence" value="ECO:0007669"/>
    <property type="project" value="InterPro"/>
</dbReference>
<keyword evidence="8" id="KW-0067">ATP-binding</keyword>
<dbReference type="OrthoDB" id="444325at2759"/>
<evidence type="ECO:0000256" key="10">
    <source>
        <dbReference type="ARBA" id="ARBA00023242"/>
    </source>
</evidence>
<dbReference type="SMART" id="SM00742">
    <property type="entry name" value="Hr1"/>
    <property type="match status" value="3"/>
</dbReference>
<sequence length="1987" mass="226665">MTRLKMTELEVKANKRIMKNSIGSGKFTRSKSAKDINVIEFNKLRSCKRNSSVFNACIGRPFEQNEYIKYPVLYELSHKYLHDNQPESNLPDRLEEIKEAIRKEIRKELKIKEGAEKLREVAKDRRALSDVASIVKKSNTKLAELKSELHELESQIILTQGNSNGKEYFTASSPMTMNSSSVQADDPASHDKYLQSLEKQLTIETKVKNGTENMIQSISQNYQSRDKKLLAEAYTMLDDSKAKIEFLKLKILKVKQNHQLNRSSADNGELRSNEQLESSLEERIEELRHRLRIEAAVVDGAKNVIRTLQSNKSIDKKALQEVERKMATKINKIVDEEKANESSGSSNEITAEWIVRAQLKITQPKKKAASFGSSDCRVRRSSDSPCRVVYKWNSDTKNEEQATSTSRNVKSSSKKTSESGSKVPTQKPLISNKESRLPNDAMCKSTCSIVLTTDMCPAAMLEKVGSGCTTHTYTFSPDQSEIIHDCQRHEQKLSVSKDVSCQTSDCEVIPVSKKQSSVSRASSAEQRRKLYTDHRRATESLVSSRERSEGRLLTPSRVPRQPSPALSNQSPRSSSKDKKKPPRTVHIDVYCTGSEVDTSNSSNSSSPNIVDDIANLMAQTKVIETDDMLLKHQRIVGKNELPRKLANESNKKSKSFVTEPSNDQLFDFTKVLMQNNANEKEEVNESKQMLFKKYLGDQRQIQKFNELRSLLQFRRDISDDAISSNYANSSYSTVRDLTSSSIGSAIANSPSTIVEDSESTWKELDVAIKSGNFLTPVGSFRQWDKDEELQKMKQFERLWSREEEPMRDLLTQHKLMENFMFINKQKRESEHSGNMSESDHSFNYQKSSECLGNISDSSPSTVISNSQRRNFRENVPSVAVVKESSEKREMSSKSSSLKSGSYSKDHLALARKFGSVLKTMRKPGHHVGPIRNPSCLCETCKRWVLDRDQGQGRDRAFSVGDTPIMKSTFWRRNNRYFAQGRLIESSRKLDLLRYALELRRAELPPDSEAAALLKTELQNVQAASPVPVQYTSLHPFRAGNQGKPSHYLSLSRCAAVTGKLEVRLMGCQDLLEDVPGRSRRDKDSLSSPTGDLKSFVKGVTSRSSSKSYSVKDDISSEIMAVIKLDNTTVAQTSWKPCSQQAWDQRFSIDLDKSRELEIGIYWRDWRSLCAVKFLRLEEFIDDIRHGMALQLEPTGLLFAEIKFLNPMISRKPKLQRQRMIFNKQAKNIPRAKQMNINIATWGRLLKRSTPAVTNQQQNVSTPTSTHPAYGNGSGPQPVQLIFEGEPSRLDPPETPAQPQMSLGVDLLRPVLSMPPVILMDGGISSTNSSPRLNIHSIPPSPIVEMPPSPSPSQLVEYPHDDDIYEYDEDGFVVELLRKNPERRLGSSERDAEDVKRQAFFRGITWDELLLRKVKPPFVPTIRSMEDVSNFDEEFTSEPPNLTPPKEPRHLTDQEQEYFKEFTYMADWLVCGDVESNFDAVFHKIKCLCNKTNFSFVLCVGSFFGEHAGNLDDYKTGKKSVPIPTYILGPNNEQQMKHFETFKITEENNEICENLSYLGRRGVFTLASGFTVAYLSGTESKGESKQLWEFDKKDIIALRNSCLKNFTNMDDYRGIDFLLTSQWPSAMVEEEEENKSKLISFLSLGVKPRYHFCGLNNKHFEKAPFRFPTQYQRSVELVSRFIALAKQNNTTKSKFLYALNVAPLAVIRLTDLMQKSTDEIECPYIKIDFADLGTQTNENQQFFWSEGRGDKRKLSRNSEQQRKKFRPMTDQEKCWFCLSSGDIEKHLIISIGDNFYIALAKGPLNNYHALILPISHVQSSAHLIEEHFQELELFKRALKKFYESKNMCAVFFERNYKTSHMQVNAVGIDKNVEWQLKETFNDKAEEFSLAFETIPKLMSSKDLPERSPYFVIELPNNETLITRQMNRFPINFGRDFLCAETILNTEDKINWRNCQLPKSIEEDLVRAFRVGYKEFDFVQDDVDDDDDL</sequence>
<evidence type="ECO:0000256" key="5">
    <source>
        <dbReference type="ARBA" id="ARBA00022737"/>
    </source>
</evidence>
<dbReference type="PROSITE" id="PS51285">
    <property type="entry name" value="AGC_KINASE_CTER"/>
    <property type="match status" value="1"/>
</dbReference>
<keyword evidence="5" id="KW-0677">Repeat</keyword>
<keyword evidence="9 11" id="KW-0175">Coiled coil</keyword>
<accession>A0A1J1IRQ2</accession>
<comment type="subcellular location">
    <subcellularLocation>
        <location evidence="1">Nucleus</location>
    </subcellularLocation>
</comment>
<dbReference type="InterPro" id="IPR011009">
    <property type="entry name" value="Kinase-like_dom_sf"/>
</dbReference>
<dbReference type="InterPro" id="IPR000961">
    <property type="entry name" value="AGC-kinase_C"/>
</dbReference>
<keyword evidence="7" id="KW-0418">Kinase</keyword>
<dbReference type="CDD" id="cd11622">
    <property type="entry name" value="HR1_PKN_1"/>
    <property type="match status" value="1"/>
</dbReference>
<evidence type="ECO:0000256" key="3">
    <source>
        <dbReference type="ARBA" id="ARBA00022527"/>
    </source>
</evidence>
<evidence type="ECO:0000256" key="1">
    <source>
        <dbReference type="ARBA" id="ARBA00004123"/>
    </source>
</evidence>
<dbReference type="InterPro" id="IPR036274">
    <property type="entry name" value="HR1_rpt_sf"/>
</dbReference>
<evidence type="ECO:0000259" key="14">
    <source>
        <dbReference type="PROSITE" id="PS51285"/>
    </source>
</evidence>
<feature type="compositionally biased region" description="Low complexity" evidence="13">
    <location>
        <begin position="512"/>
        <end position="524"/>
    </location>
</feature>
<proteinExistence type="inferred from homology"/>
<dbReference type="SUPFAM" id="SSF46585">
    <property type="entry name" value="HR1 repeat"/>
    <property type="match status" value="3"/>
</dbReference>
<dbReference type="InterPro" id="IPR037313">
    <property type="entry name" value="PKN_HR1_1"/>
</dbReference>
<evidence type="ECO:0000313" key="17">
    <source>
        <dbReference type="Proteomes" id="UP000183832"/>
    </source>
</evidence>
<dbReference type="GO" id="GO:0071014">
    <property type="term" value="C:post-mRNA release spliceosomal complex"/>
    <property type="evidence" value="ECO:0007669"/>
    <property type="project" value="TreeGrafter"/>
</dbReference>
<dbReference type="InterPro" id="IPR000008">
    <property type="entry name" value="C2_dom"/>
</dbReference>
<dbReference type="GO" id="GO:0061632">
    <property type="term" value="F:RNA lariat debranching enzyme activator activity"/>
    <property type="evidence" value="ECO:0007669"/>
    <property type="project" value="TreeGrafter"/>
</dbReference>